<reference evidence="1" key="1">
    <citation type="journal article" date="2014" name="Genome Biol. Evol.">
        <title>Pangenome evidence for extensive interdomain horizontal transfer affecting lineage core and shell genes in uncultured planktonic thaumarchaeota and euryarchaeota.</title>
        <authorList>
            <person name="Deschamps P."/>
            <person name="Zivanovic Y."/>
            <person name="Moreira D."/>
            <person name="Rodriguez-Valera F."/>
            <person name="Lopez-Garcia P."/>
        </authorList>
    </citation>
    <scope>NUCLEOTIDE SEQUENCE</scope>
</reference>
<dbReference type="EMBL" id="KF900552">
    <property type="protein sequence ID" value="AIE99016.1"/>
    <property type="molecule type" value="Genomic_DNA"/>
</dbReference>
<organism evidence="1">
    <name type="scientific">uncultured marine group II/III euryarchaeote KM3_103_A07</name>
    <dbReference type="NCBI Taxonomy" id="1457846"/>
    <lineage>
        <taxon>Archaea</taxon>
        <taxon>Methanobacteriati</taxon>
        <taxon>Methanobacteriota</taxon>
        <taxon>environmental samples</taxon>
    </lineage>
</organism>
<name>A0A075GAR6_9EURY</name>
<proteinExistence type="predicted"/>
<protein>
    <submittedName>
        <fullName evidence="1">Uncharacterized protein</fullName>
    </submittedName>
</protein>
<evidence type="ECO:0000313" key="1">
    <source>
        <dbReference type="EMBL" id="AIE99016.1"/>
    </source>
</evidence>
<accession>A0A075GAR6</accession>
<dbReference type="AlphaFoldDB" id="A0A075GAR6"/>
<sequence length="593" mass="67804">MHAQETMQCTYCSNEAEHSDTEVLGHSSCARCEMVLSHICKSDRKFRPDDASIVTVRGALEDVDRTDDAAVWEALISAGPSIADAPALQSSKEPRKLSRYKLSKWKKHYSELISNTENVSFDKLPLPGGKKILVHTRGDIFGERKHKWCQEPLADLAEHFINSKGSTTEFSDWFELTQLLKVTTQCLVNNEISTHAWFQSGFTECLPPLYESEIESMFLFDPPYGRTSRCHPFIRYATSLVETDLPSLFCQKNSKHLPEMWLEVERQLGSIATSWRSILESDNEYARKSVQGPSLAVYKQRLHLVVRGQHGYSLKQLPQNMDVWRHLIGWSLYHPSTEQNNYLRAIQWAIDCDDDSLSIGPKPEFRALSFLAQTCESLGESVILSSNDGFIVEGTSSLWYSVRPLGTTTDSAIEVHAFRNKKAAQSWNKPIKICIQLIEYGINEYPLADMLAAYLLTLRNDQASAENVTTLLNIHQTWFENTMGNSAKDWSEMSKNHPYGFHVDDDDEWEEEWEDEIFDDDDETHPPFGLELEEQNRLFFEWLESGDDHAEFVTSVQDRLEEGTEAGQITNEEDVWEFEAEARGESHCIRSQS</sequence>